<reference evidence="1" key="1">
    <citation type="journal article" date="2022" name="bioRxiv">
        <title>Sequencing and chromosome-scale assembly of the giantPleurodeles waltlgenome.</title>
        <authorList>
            <person name="Brown T."/>
            <person name="Elewa A."/>
            <person name="Iarovenko S."/>
            <person name="Subramanian E."/>
            <person name="Araus A.J."/>
            <person name="Petzold A."/>
            <person name="Susuki M."/>
            <person name="Suzuki K.-i.T."/>
            <person name="Hayashi T."/>
            <person name="Toyoda A."/>
            <person name="Oliveira C."/>
            <person name="Osipova E."/>
            <person name="Leigh N.D."/>
            <person name="Simon A."/>
            <person name="Yun M.H."/>
        </authorList>
    </citation>
    <scope>NUCLEOTIDE SEQUENCE</scope>
    <source>
        <strain evidence="1">20211129_DDA</strain>
        <tissue evidence="1">Liver</tissue>
    </source>
</reference>
<dbReference type="Proteomes" id="UP001066276">
    <property type="component" value="Chromosome 7"/>
</dbReference>
<dbReference type="AlphaFoldDB" id="A0AAV7PNT5"/>
<evidence type="ECO:0000313" key="2">
    <source>
        <dbReference type="Proteomes" id="UP001066276"/>
    </source>
</evidence>
<dbReference type="EMBL" id="JANPWB010000011">
    <property type="protein sequence ID" value="KAJ1127100.1"/>
    <property type="molecule type" value="Genomic_DNA"/>
</dbReference>
<name>A0AAV7PNT5_PLEWA</name>
<keyword evidence="2" id="KW-1185">Reference proteome</keyword>
<gene>
    <name evidence="1" type="ORF">NDU88_005504</name>
</gene>
<sequence length="85" mass="9349">MPPVSNNPFTEISVYKQTPGWAQLTSLFDRDGHGPSLTLCGFGKSVHAYCLVGKALRPILQSPGSLTLGRLRARTWHLDGHTFEL</sequence>
<accession>A0AAV7PNT5</accession>
<proteinExistence type="predicted"/>
<organism evidence="1 2">
    <name type="scientific">Pleurodeles waltl</name>
    <name type="common">Iberian ribbed newt</name>
    <dbReference type="NCBI Taxonomy" id="8319"/>
    <lineage>
        <taxon>Eukaryota</taxon>
        <taxon>Metazoa</taxon>
        <taxon>Chordata</taxon>
        <taxon>Craniata</taxon>
        <taxon>Vertebrata</taxon>
        <taxon>Euteleostomi</taxon>
        <taxon>Amphibia</taxon>
        <taxon>Batrachia</taxon>
        <taxon>Caudata</taxon>
        <taxon>Salamandroidea</taxon>
        <taxon>Salamandridae</taxon>
        <taxon>Pleurodelinae</taxon>
        <taxon>Pleurodeles</taxon>
    </lineage>
</organism>
<protein>
    <submittedName>
        <fullName evidence="1">Uncharacterized protein</fullName>
    </submittedName>
</protein>
<evidence type="ECO:0000313" key="1">
    <source>
        <dbReference type="EMBL" id="KAJ1127100.1"/>
    </source>
</evidence>
<comment type="caution">
    <text evidence="1">The sequence shown here is derived from an EMBL/GenBank/DDBJ whole genome shotgun (WGS) entry which is preliminary data.</text>
</comment>